<organism evidence="1 2">
    <name type="scientific">Parasponia andersonii</name>
    <name type="common">Sponia andersonii</name>
    <dbReference type="NCBI Taxonomy" id="3476"/>
    <lineage>
        <taxon>Eukaryota</taxon>
        <taxon>Viridiplantae</taxon>
        <taxon>Streptophyta</taxon>
        <taxon>Embryophyta</taxon>
        <taxon>Tracheophyta</taxon>
        <taxon>Spermatophyta</taxon>
        <taxon>Magnoliopsida</taxon>
        <taxon>eudicotyledons</taxon>
        <taxon>Gunneridae</taxon>
        <taxon>Pentapetalae</taxon>
        <taxon>rosids</taxon>
        <taxon>fabids</taxon>
        <taxon>Rosales</taxon>
        <taxon>Cannabaceae</taxon>
        <taxon>Parasponia</taxon>
    </lineage>
</organism>
<dbReference type="Proteomes" id="UP000237105">
    <property type="component" value="Unassembled WGS sequence"/>
</dbReference>
<protein>
    <submittedName>
        <fullName evidence="1">Uncharacterized protein</fullName>
    </submittedName>
</protein>
<accession>A0A2P5D5U4</accession>
<dbReference type="AlphaFoldDB" id="A0A2P5D5U4"/>
<dbReference type="EMBL" id="JXTB01000061">
    <property type="protein sequence ID" value="PON68626.1"/>
    <property type="molecule type" value="Genomic_DNA"/>
</dbReference>
<proteinExistence type="predicted"/>
<keyword evidence="2" id="KW-1185">Reference proteome</keyword>
<sequence length="97" mass="10854">MDDLIPEDKKAKFLNSENYWDSIVESVTVFQVCSQSDVFVPLMSGLFYYSVAGMRIASGRTQILVPSRVTASSFASDYISAYVSEKNHLAAYSCYRS</sequence>
<dbReference type="OrthoDB" id="1624975at2759"/>
<comment type="caution">
    <text evidence="1">The sequence shown here is derived from an EMBL/GenBank/DDBJ whole genome shotgun (WGS) entry which is preliminary data.</text>
</comment>
<gene>
    <name evidence="1" type="ORF">PanWU01x14_094350</name>
</gene>
<dbReference type="STRING" id="3476.A0A2P5D5U4"/>
<name>A0A2P5D5U4_PARAD</name>
<evidence type="ECO:0000313" key="1">
    <source>
        <dbReference type="EMBL" id="PON68626.1"/>
    </source>
</evidence>
<evidence type="ECO:0000313" key="2">
    <source>
        <dbReference type="Proteomes" id="UP000237105"/>
    </source>
</evidence>
<reference evidence="2" key="1">
    <citation type="submission" date="2016-06" db="EMBL/GenBank/DDBJ databases">
        <title>Parallel loss of symbiosis genes in relatives of nitrogen-fixing non-legume Parasponia.</title>
        <authorList>
            <person name="Van Velzen R."/>
            <person name="Holmer R."/>
            <person name="Bu F."/>
            <person name="Rutten L."/>
            <person name="Van Zeijl A."/>
            <person name="Liu W."/>
            <person name="Santuari L."/>
            <person name="Cao Q."/>
            <person name="Sharma T."/>
            <person name="Shen D."/>
            <person name="Roswanjaya Y."/>
            <person name="Wardhani T."/>
            <person name="Kalhor M.S."/>
            <person name="Jansen J."/>
            <person name="Van den Hoogen J."/>
            <person name="Gungor B."/>
            <person name="Hartog M."/>
            <person name="Hontelez J."/>
            <person name="Verver J."/>
            <person name="Yang W.-C."/>
            <person name="Schijlen E."/>
            <person name="Repin R."/>
            <person name="Schilthuizen M."/>
            <person name="Schranz E."/>
            <person name="Heidstra R."/>
            <person name="Miyata K."/>
            <person name="Fedorova E."/>
            <person name="Kohlen W."/>
            <person name="Bisseling T."/>
            <person name="Smit S."/>
            <person name="Geurts R."/>
        </authorList>
    </citation>
    <scope>NUCLEOTIDE SEQUENCE [LARGE SCALE GENOMIC DNA]</scope>
    <source>
        <strain evidence="2">cv. WU1-14</strain>
    </source>
</reference>